<dbReference type="EMBL" id="FUZT01000001">
    <property type="protein sequence ID" value="SKC37268.1"/>
    <property type="molecule type" value="Genomic_DNA"/>
</dbReference>
<keyword evidence="10" id="KW-1185">Reference proteome</keyword>
<protein>
    <submittedName>
        <fullName evidence="9">PTS system, mannose-specific IIA component</fullName>
    </submittedName>
</protein>
<evidence type="ECO:0000313" key="10">
    <source>
        <dbReference type="Proteomes" id="UP000190285"/>
    </source>
</evidence>
<keyword evidence="3" id="KW-0963">Cytoplasm</keyword>
<name>A0A1T5IDY9_9FIRM</name>
<feature type="domain" description="PTS EIIA type-4" evidence="8">
    <location>
        <begin position="1"/>
        <end position="127"/>
    </location>
</feature>
<evidence type="ECO:0000256" key="3">
    <source>
        <dbReference type="ARBA" id="ARBA00022490"/>
    </source>
</evidence>
<evidence type="ECO:0000256" key="5">
    <source>
        <dbReference type="ARBA" id="ARBA00022679"/>
    </source>
</evidence>
<keyword evidence="5" id="KW-0808">Transferase</keyword>
<evidence type="ECO:0000256" key="4">
    <source>
        <dbReference type="ARBA" id="ARBA00022597"/>
    </source>
</evidence>
<proteinExistence type="predicted"/>
<dbReference type="GO" id="GO:0016020">
    <property type="term" value="C:membrane"/>
    <property type="evidence" value="ECO:0007669"/>
    <property type="project" value="InterPro"/>
</dbReference>
<evidence type="ECO:0000259" key="8">
    <source>
        <dbReference type="PROSITE" id="PS51096"/>
    </source>
</evidence>
<sequence length="142" mass="15078">MIGLVIATHGELSNGLMDAVGVIMGSSEAVSTVSLKNEIGIEVFKADLEKAVEKVGSKDGVLILTDLQGGTPYNSSIFISNSEIFNFNIKVVSGVNLPMLLETLALRENCNLQELASISMESGIKGINIAVVSNDYDEDDDL</sequence>
<dbReference type="STRING" id="36842.SAMN02194393_00261"/>
<keyword evidence="2" id="KW-0813">Transport</keyword>
<keyword evidence="4" id="KW-0762">Sugar transport</keyword>
<dbReference type="PROSITE" id="PS51096">
    <property type="entry name" value="PTS_EIIA_TYPE_4"/>
    <property type="match status" value="1"/>
</dbReference>
<dbReference type="RefSeq" id="WP_079488743.1">
    <property type="nucleotide sequence ID" value="NZ_FUZT01000001.1"/>
</dbReference>
<dbReference type="PANTHER" id="PTHR33799:SF1">
    <property type="entry name" value="PTS SYSTEM MANNOSE-SPECIFIC EIIAB COMPONENT-RELATED"/>
    <property type="match status" value="1"/>
</dbReference>
<dbReference type="OrthoDB" id="9799827at2"/>
<dbReference type="Gene3D" id="3.40.50.510">
    <property type="entry name" value="Phosphotransferase system, mannose-type IIA component"/>
    <property type="match status" value="1"/>
</dbReference>
<dbReference type="PANTHER" id="PTHR33799">
    <property type="entry name" value="PTS PERMEASE-RELATED-RELATED"/>
    <property type="match status" value="1"/>
</dbReference>
<dbReference type="SUPFAM" id="SSF53062">
    <property type="entry name" value="PTS system fructose IIA component-like"/>
    <property type="match status" value="1"/>
</dbReference>
<dbReference type="InterPro" id="IPR033887">
    <property type="entry name" value="PTS_IIA_man"/>
</dbReference>
<evidence type="ECO:0000256" key="6">
    <source>
        <dbReference type="ARBA" id="ARBA00022683"/>
    </source>
</evidence>
<dbReference type="InterPro" id="IPR004701">
    <property type="entry name" value="PTS_EIIA_man-typ"/>
</dbReference>
<reference evidence="9 10" key="1">
    <citation type="submission" date="2017-02" db="EMBL/GenBank/DDBJ databases">
        <authorList>
            <person name="Peterson S.W."/>
        </authorList>
    </citation>
    <scope>NUCLEOTIDE SEQUENCE [LARGE SCALE GENOMIC DNA]</scope>
    <source>
        <strain evidence="9 10">M1</strain>
    </source>
</reference>
<dbReference type="CDD" id="cd00006">
    <property type="entry name" value="PTS_IIA_man"/>
    <property type="match status" value="1"/>
</dbReference>
<accession>A0A1T5IDY9</accession>
<dbReference type="GO" id="GO:0016301">
    <property type="term" value="F:kinase activity"/>
    <property type="evidence" value="ECO:0007669"/>
    <property type="project" value="UniProtKB-KW"/>
</dbReference>
<comment type="subcellular location">
    <subcellularLocation>
        <location evidence="1">Cytoplasm</location>
    </subcellularLocation>
</comment>
<gene>
    <name evidence="9" type="ORF">SAMN02194393_00261</name>
</gene>
<keyword evidence="6" id="KW-0598">Phosphotransferase system</keyword>
<dbReference type="Pfam" id="PF03610">
    <property type="entry name" value="EIIA-man"/>
    <property type="match status" value="1"/>
</dbReference>
<evidence type="ECO:0000256" key="2">
    <source>
        <dbReference type="ARBA" id="ARBA00022448"/>
    </source>
</evidence>
<dbReference type="AlphaFoldDB" id="A0A1T5IDY9"/>
<dbReference type="Proteomes" id="UP000190285">
    <property type="component" value="Unassembled WGS sequence"/>
</dbReference>
<evidence type="ECO:0000256" key="7">
    <source>
        <dbReference type="ARBA" id="ARBA00022777"/>
    </source>
</evidence>
<dbReference type="GO" id="GO:0009401">
    <property type="term" value="P:phosphoenolpyruvate-dependent sugar phosphotransferase system"/>
    <property type="evidence" value="ECO:0007669"/>
    <property type="project" value="UniProtKB-KW"/>
</dbReference>
<dbReference type="GO" id="GO:0005737">
    <property type="term" value="C:cytoplasm"/>
    <property type="evidence" value="ECO:0007669"/>
    <property type="project" value="UniProtKB-SubCell"/>
</dbReference>
<dbReference type="InterPro" id="IPR051471">
    <property type="entry name" value="Bacterial_PTS_sugar_comp"/>
</dbReference>
<evidence type="ECO:0000256" key="1">
    <source>
        <dbReference type="ARBA" id="ARBA00004496"/>
    </source>
</evidence>
<dbReference type="InterPro" id="IPR036662">
    <property type="entry name" value="PTS_EIIA_man-typ_sf"/>
</dbReference>
<keyword evidence="7" id="KW-0418">Kinase</keyword>
<evidence type="ECO:0000313" key="9">
    <source>
        <dbReference type="EMBL" id="SKC37268.1"/>
    </source>
</evidence>
<organism evidence="9 10">
    <name type="scientific">Maledivibacter halophilus</name>
    <dbReference type="NCBI Taxonomy" id="36842"/>
    <lineage>
        <taxon>Bacteria</taxon>
        <taxon>Bacillati</taxon>
        <taxon>Bacillota</taxon>
        <taxon>Clostridia</taxon>
        <taxon>Peptostreptococcales</taxon>
        <taxon>Caminicellaceae</taxon>
        <taxon>Maledivibacter</taxon>
    </lineage>
</organism>